<feature type="transmembrane region" description="Helical" evidence="7">
    <location>
        <begin position="207"/>
        <end position="227"/>
    </location>
</feature>
<feature type="transmembrane region" description="Helical" evidence="7">
    <location>
        <begin position="53"/>
        <end position="71"/>
    </location>
</feature>
<comment type="subcellular location">
    <subcellularLocation>
        <location evidence="1">Cell membrane</location>
        <topology evidence="1">Multi-pass membrane protein</topology>
    </subcellularLocation>
</comment>
<name>A0A0F9LF82_9ZZZZ</name>
<protein>
    <recommendedName>
        <fullName evidence="9">Membrane transporter protein</fullName>
    </recommendedName>
</protein>
<reference evidence="8" key="1">
    <citation type="journal article" date="2015" name="Nature">
        <title>Complex archaea that bridge the gap between prokaryotes and eukaryotes.</title>
        <authorList>
            <person name="Spang A."/>
            <person name="Saw J.H."/>
            <person name="Jorgensen S.L."/>
            <person name="Zaremba-Niedzwiedzka K."/>
            <person name="Martijn J."/>
            <person name="Lind A.E."/>
            <person name="van Eijk R."/>
            <person name="Schleper C."/>
            <person name="Guy L."/>
            <person name="Ettema T.J."/>
        </authorList>
    </citation>
    <scope>NUCLEOTIDE SEQUENCE</scope>
</reference>
<dbReference type="EMBL" id="LAZR01012574">
    <property type="protein sequence ID" value="KKM26120.1"/>
    <property type="molecule type" value="Genomic_DNA"/>
</dbReference>
<accession>A0A0F9LF82</accession>
<evidence type="ECO:0000256" key="7">
    <source>
        <dbReference type="SAM" id="Phobius"/>
    </source>
</evidence>
<feature type="transmembrane region" description="Helical" evidence="7">
    <location>
        <begin position="109"/>
        <end position="137"/>
    </location>
</feature>
<keyword evidence="2" id="KW-0813">Transport</keyword>
<evidence type="ECO:0008006" key="9">
    <source>
        <dbReference type="Google" id="ProtNLM"/>
    </source>
</evidence>
<feature type="transmembrane region" description="Helical" evidence="7">
    <location>
        <begin position="174"/>
        <end position="195"/>
    </location>
</feature>
<dbReference type="GO" id="GO:0005886">
    <property type="term" value="C:plasma membrane"/>
    <property type="evidence" value="ECO:0007669"/>
    <property type="project" value="UniProtKB-SubCell"/>
</dbReference>
<feature type="transmembrane region" description="Helical" evidence="7">
    <location>
        <begin position="78"/>
        <end position="97"/>
    </location>
</feature>
<evidence type="ECO:0000256" key="4">
    <source>
        <dbReference type="ARBA" id="ARBA00022692"/>
    </source>
</evidence>
<evidence type="ECO:0000256" key="2">
    <source>
        <dbReference type="ARBA" id="ARBA00022448"/>
    </source>
</evidence>
<keyword evidence="5 7" id="KW-1133">Transmembrane helix</keyword>
<keyword evidence="3" id="KW-1003">Cell membrane</keyword>
<organism evidence="8">
    <name type="scientific">marine sediment metagenome</name>
    <dbReference type="NCBI Taxonomy" id="412755"/>
    <lineage>
        <taxon>unclassified sequences</taxon>
        <taxon>metagenomes</taxon>
        <taxon>ecological metagenomes</taxon>
    </lineage>
</organism>
<dbReference type="PANTHER" id="PTHR30269">
    <property type="entry name" value="TRANSMEMBRANE PROTEIN YFCA"/>
    <property type="match status" value="1"/>
</dbReference>
<keyword evidence="4 7" id="KW-0812">Transmembrane</keyword>
<evidence type="ECO:0000256" key="5">
    <source>
        <dbReference type="ARBA" id="ARBA00022989"/>
    </source>
</evidence>
<evidence type="ECO:0000256" key="6">
    <source>
        <dbReference type="ARBA" id="ARBA00023136"/>
    </source>
</evidence>
<dbReference type="InterPro" id="IPR002781">
    <property type="entry name" value="TM_pro_TauE-like"/>
</dbReference>
<comment type="caution">
    <text evidence="8">The sequence shown here is derived from an EMBL/GenBank/DDBJ whole genome shotgun (WGS) entry which is preliminary data.</text>
</comment>
<evidence type="ECO:0000256" key="1">
    <source>
        <dbReference type="ARBA" id="ARBA00004651"/>
    </source>
</evidence>
<gene>
    <name evidence="8" type="ORF">LCGC14_1588000</name>
</gene>
<dbReference type="Pfam" id="PF01925">
    <property type="entry name" value="TauE"/>
    <property type="match status" value="1"/>
</dbReference>
<evidence type="ECO:0000313" key="8">
    <source>
        <dbReference type="EMBL" id="KKM26120.1"/>
    </source>
</evidence>
<dbReference type="InterPro" id="IPR052017">
    <property type="entry name" value="TSUP"/>
</dbReference>
<proteinExistence type="predicted"/>
<sequence length="228" mass="23698">MSTTGFGFALTMTPLLTLTWDVKAAVATSLVLSLLTVVPNLVEVRAHVVPKRVLIMLGGFVLGMPLGLLLFERLDSNTLKLFVAATVIVASIVTYVSPTFRITRNAGPLGVLAGVLSGALGPSTSMNGPPVVLYLLGLDPSIERFRGTILAYFFPAGVLTVTAFAIAGRITGDVLLVVAAALPALVLGTYTGAWLRKRLNPESFRTIVLGVLIIASIGLIASAVGGLG</sequence>
<keyword evidence="6 7" id="KW-0472">Membrane</keyword>
<evidence type="ECO:0000256" key="3">
    <source>
        <dbReference type="ARBA" id="ARBA00022475"/>
    </source>
</evidence>
<feature type="transmembrane region" description="Helical" evidence="7">
    <location>
        <begin position="149"/>
        <end position="168"/>
    </location>
</feature>
<dbReference type="PANTHER" id="PTHR30269:SF37">
    <property type="entry name" value="MEMBRANE TRANSPORTER PROTEIN"/>
    <property type="match status" value="1"/>
</dbReference>
<dbReference type="AlphaFoldDB" id="A0A0F9LF82"/>